<keyword evidence="5" id="KW-1185">Reference proteome</keyword>
<evidence type="ECO:0008006" key="7">
    <source>
        <dbReference type="Google" id="ProtNLM"/>
    </source>
</evidence>
<dbReference type="Proteomes" id="UP000091897">
    <property type="component" value="Chromosome"/>
</dbReference>
<evidence type="ECO:0000313" key="3">
    <source>
        <dbReference type="EMBL" id="ANN65608.1"/>
    </source>
</evidence>
<comment type="similarity">
    <text evidence="1">Belongs to the UPF0065 (bug) family.</text>
</comment>
<feature type="signal peptide" evidence="2">
    <location>
        <begin position="1"/>
        <end position="26"/>
    </location>
</feature>
<dbReference type="Gene3D" id="3.40.190.150">
    <property type="entry name" value="Bordetella uptake gene, domain 1"/>
    <property type="match status" value="1"/>
</dbReference>
<proteinExistence type="inferred from homology"/>
<reference evidence="5 6" key="1">
    <citation type="submission" date="2016-06" db="EMBL/GenBank/DDBJ databases">
        <title>Complete genome sequences of Bordetella bronchialis and Bordetella flabilis.</title>
        <authorList>
            <person name="LiPuma J.J."/>
            <person name="Spilker T."/>
        </authorList>
    </citation>
    <scope>NUCLEOTIDE SEQUENCE [LARGE SCALE GENOMIC DNA]</scope>
    <source>
        <strain evidence="4 6">AU17976</strain>
        <strain evidence="3 5">AU3182</strain>
    </source>
</reference>
<dbReference type="InterPro" id="IPR042100">
    <property type="entry name" value="Bug_dom1"/>
</dbReference>
<organism evidence="4 6">
    <name type="scientific">Bordetella bronchialis</name>
    <dbReference type="NCBI Taxonomy" id="463025"/>
    <lineage>
        <taxon>Bacteria</taxon>
        <taxon>Pseudomonadati</taxon>
        <taxon>Pseudomonadota</taxon>
        <taxon>Betaproteobacteria</taxon>
        <taxon>Burkholderiales</taxon>
        <taxon>Alcaligenaceae</taxon>
        <taxon>Bordetella</taxon>
    </lineage>
</organism>
<evidence type="ECO:0000313" key="5">
    <source>
        <dbReference type="Proteomes" id="UP000091897"/>
    </source>
</evidence>
<dbReference type="AlphaFoldDB" id="A0A193FEA0"/>
<dbReference type="SUPFAM" id="SSF53850">
    <property type="entry name" value="Periplasmic binding protein-like II"/>
    <property type="match status" value="1"/>
</dbReference>
<dbReference type="Pfam" id="PF03401">
    <property type="entry name" value="TctC"/>
    <property type="match status" value="1"/>
</dbReference>
<keyword evidence="2" id="KW-0732">Signal</keyword>
<dbReference type="PANTHER" id="PTHR42928:SF5">
    <property type="entry name" value="BLR1237 PROTEIN"/>
    <property type="match status" value="1"/>
</dbReference>
<accession>A0A193FEA0</accession>
<dbReference type="KEGG" id="bbro:BAU06_04225"/>
<feature type="chain" id="PRO_5008258120" description="MFS transporter" evidence="2">
    <location>
        <begin position="27"/>
        <end position="330"/>
    </location>
</feature>
<dbReference type="EMBL" id="CP016171">
    <property type="protein sequence ID" value="ANN70635.1"/>
    <property type="molecule type" value="Genomic_DNA"/>
</dbReference>
<evidence type="ECO:0000313" key="4">
    <source>
        <dbReference type="EMBL" id="ANN70635.1"/>
    </source>
</evidence>
<dbReference type="InterPro" id="IPR005064">
    <property type="entry name" value="BUG"/>
</dbReference>
<evidence type="ECO:0000256" key="2">
    <source>
        <dbReference type="SAM" id="SignalP"/>
    </source>
</evidence>
<dbReference type="EMBL" id="CP016170">
    <property type="protein sequence ID" value="ANN65608.1"/>
    <property type="molecule type" value="Genomic_DNA"/>
</dbReference>
<evidence type="ECO:0000256" key="1">
    <source>
        <dbReference type="ARBA" id="ARBA00006987"/>
    </source>
</evidence>
<dbReference type="PANTHER" id="PTHR42928">
    <property type="entry name" value="TRICARBOXYLATE-BINDING PROTEIN"/>
    <property type="match status" value="1"/>
</dbReference>
<dbReference type="PIRSF" id="PIRSF017082">
    <property type="entry name" value="YflP"/>
    <property type="match status" value="1"/>
</dbReference>
<sequence length="330" mass="35440">MYFRRRQLATLLCISGLLPIATSAAAMELPYPRRPITIVAGYPPGGGLDTLARLLAKHLATAVGQKILIEYRPGAASNIAADAVARSAPDGYTLYISGRPNTIHKLMYAQLQYDFARDLAPVALLATVPYVVVVGKDAPIRGLDEVLALANTYPGMVTCGSAGVGTSSHLLCELFQQMSGTQLLHVPYRGAAPAIADLVGGRVDIQFSQLPTVLPYIRAGSVRAIATISPRRLPSLHQVPTIEEAGFPGLQLESWYGLMAPARTPATVIEKLNRSINAMLMDPDLHAAYVDLAYAAPLGPNTPDTLRDLISRETTTWTKVILQRNISPAH</sequence>
<name>A0A193FEA0_9BORD</name>
<dbReference type="RefSeq" id="WP_066344674.1">
    <property type="nucleotide sequence ID" value="NZ_CBCSFJ010000009.1"/>
</dbReference>
<dbReference type="STRING" id="463025.BAU08_04190"/>
<gene>
    <name evidence="3" type="ORF">BAU06_04225</name>
    <name evidence="4" type="ORF">BAU08_04190</name>
</gene>
<dbReference type="CDD" id="cd13578">
    <property type="entry name" value="PBP2_Bug27"/>
    <property type="match status" value="1"/>
</dbReference>
<evidence type="ECO:0000313" key="6">
    <source>
        <dbReference type="Proteomes" id="UP000092213"/>
    </source>
</evidence>
<dbReference type="Gene3D" id="3.40.190.10">
    <property type="entry name" value="Periplasmic binding protein-like II"/>
    <property type="match status" value="1"/>
</dbReference>
<protein>
    <recommendedName>
        <fullName evidence="7">MFS transporter</fullName>
    </recommendedName>
</protein>
<dbReference type="Proteomes" id="UP000092213">
    <property type="component" value="Chromosome"/>
</dbReference>